<keyword evidence="8" id="KW-0812">Transmembrane</keyword>
<dbReference type="PANTHER" id="PTHR30046">
    <property type="entry name" value="FLAGELLAR M-RING PROTEIN"/>
    <property type="match status" value="1"/>
</dbReference>
<evidence type="ECO:0000313" key="10">
    <source>
        <dbReference type="EMBL" id="RED43730.1"/>
    </source>
</evidence>
<dbReference type="Pfam" id="PF01514">
    <property type="entry name" value="YscJ_FliF"/>
    <property type="match status" value="1"/>
</dbReference>
<comment type="caution">
    <text evidence="10">The sequence shown here is derived from an EMBL/GenBank/DDBJ whole genome shotgun (WGS) entry which is preliminary data.</text>
</comment>
<reference evidence="10 11" key="1">
    <citation type="submission" date="2018-07" db="EMBL/GenBank/DDBJ databases">
        <title>Genomic Encyclopedia of Type Strains, Phase III (KMG-III): the genomes of soil and plant-associated and newly described type strains.</title>
        <authorList>
            <person name="Whitman W."/>
        </authorList>
    </citation>
    <scope>NUCLEOTIDE SEQUENCE [LARGE SCALE GENOMIC DNA]</scope>
    <source>
        <strain evidence="10 11">CECT 8488</strain>
    </source>
</reference>
<dbReference type="PANTHER" id="PTHR30046:SF2">
    <property type="entry name" value="YOP PROTEINS TRANSLOCATION LIPOPROTEIN J"/>
    <property type="match status" value="1"/>
</dbReference>
<keyword evidence="6 8" id="KW-0998">Cell outer membrane</keyword>
<evidence type="ECO:0000256" key="4">
    <source>
        <dbReference type="ARBA" id="ARBA00023136"/>
    </source>
</evidence>
<dbReference type="PROSITE" id="PS51257">
    <property type="entry name" value="PROKAR_LIPOPROTEIN"/>
    <property type="match status" value="1"/>
</dbReference>
<dbReference type="Gene3D" id="3.30.300.30">
    <property type="match status" value="1"/>
</dbReference>
<keyword evidence="5 8" id="KW-0564">Palmitate</keyword>
<dbReference type="PRINTS" id="PR01338">
    <property type="entry name" value="TYPE3OMKPROT"/>
</dbReference>
<dbReference type="InterPro" id="IPR043427">
    <property type="entry name" value="YscJ/FliF"/>
</dbReference>
<dbReference type="Gene3D" id="3.30.70.1530">
    <property type="entry name" value="Hypothetical protein rpa1041"/>
    <property type="match status" value="1"/>
</dbReference>
<name>A0A3D9H2M2_9PROT</name>
<evidence type="ECO:0000256" key="7">
    <source>
        <dbReference type="ARBA" id="ARBA00023288"/>
    </source>
</evidence>
<dbReference type="GO" id="GO:0009279">
    <property type="term" value="C:cell outer membrane"/>
    <property type="evidence" value="ECO:0007669"/>
    <property type="project" value="UniProtKB-SubCell"/>
</dbReference>
<keyword evidence="4 8" id="KW-0472">Membrane</keyword>
<evidence type="ECO:0000256" key="8">
    <source>
        <dbReference type="RuleBase" id="RU364102"/>
    </source>
</evidence>
<feature type="transmembrane region" description="Helical" evidence="8">
    <location>
        <begin position="223"/>
        <end position="246"/>
    </location>
</feature>
<keyword evidence="3 8" id="KW-0732">Signal</keyword>
<dbReference type="InterPro" id="IPR003282">
    <property type="entry name" value="T3SS_SctJ"/>
</dbReference>
<evidence type="ECO:0000313" key="11">
    <source>
        <dbReference type="Proteomes" id="UP000256845"/>
    </source>
</evidence>
<evidence type="ECO:0000256" key="6">
    <source>
        <dbReference type="ARBA" id="ARBA00023237"/>
    </source>
</evidence>
<keyword evidence="11" id="KW-1185">Reference proteome</keyword>
<dbReference type="Proteomes" id="UP000256845">
    <property type="component" value="Unassembled WGS sequence"/>
</dbReference>
<dbReference type="InterPro" id="IPR006182">
    <property type="entry name" value="FliF_N_dom"/>
</dbReference>
<dbReference type="RefSeq" id="WP_115939544.1">
    <property type="nucleotide sequence ID" value="NZ_QRDW01000020.1"/>
</dbReference>
<dbReference type="OrthoDB" id="9807026at2"/>
<protein>
    <recommendedName>
        <fullName evidence="8">Lipoprotein</fullName>
    </recommendedName>
</protein>
<keyword evidence="8" id="KW-1133">Transmembrane helix</keyword>
<dbReference type="EMBL" id="QRDW01000020">
    <property type="protein sequence ID" value="RED43730.1"/>
    <property type="molecule type" value="Genomic_DNA"/>
</dbReference>
<dbReference type="NCBIfam" id="TIGR02544">
    <property type="entry name" value="III_secr_YscJ"/>
    <property type="match status" value="1"/>
</dbReference>
<comment type="subcellular location">
    <subcellularLocation>
        <location evidence="1">Cell outer membrane</location>
        <topology evidence="1">Lipid-anchor</topology>
    </subcellularLocation>
</comment>
<accession>A0A3D9H2M2</accession>
<feature type="domain" description="Flagellar M-ring N-terminal" evidence="9">
    <location>
        <begin position="26"/>
        <end position="189"/>
    </location>
</feature>
<evidence type="ECO:0000256" key="3">
    <source>
        <dbReference type="ARBA" id="ARBA00022729"/>
    </source>
</evidence>
<evidence type="ECO:0000256" key="5">
    <source>
        <dbReference type="ARBA" id="ARBA00023139"/>
    </source>
</evidence>
<dbReference type="GO" id="GO:0009306">
    <property type="term" value="P:protein secretion"/>
    <property type="evidence" value="ECO:0007669"/>
    <property type="project" value="InterPro"/>
</dbReference>
<sequence length="268" mass="29925">MRLDRSCWKRLLLGTLLAILMSACQVELYGDLSENEANEMIALLQRSSISVEKKVGKKQSVSLLIAEADFARAMEVMKRHGLPRKRFSNLGEVFKKEGMVSSPTEERARFLYARSQELSQTLNDIQGVLSARVHVVLPQKKNVNGEAVSASASVFIRHRAEYSFDAYIPKIKRLISNGIEGLNYENVAVALFPIEFEEMPSDRSTISQYGLWLSEESVWRLHLMLLLAMLAGMLVAAVAAAGIWLWRGRQGKSAANDNPSAPEQREAA</sequence>
<organism evidence="10 11">
    <name type="scientific">Aestuariispira insulae</name>
    <dbReference type="NCBI Taxonomy" id="1461337"/>
    <lineage>
        <taxon>Bacteria</taxon>
        <taxon>Pseudomonadati</taxon>
        <taxon>Pseudomonadota</taxon>
        <taxon>Alphaproteobacteria</taxon>
        <taxon>Rhodospirillales</taxon>
        <taxon>Kiloniellaceae</taxon>
        <taxon>Aestuariispira</taxon>
    </lineage>
</organism>
<gene>
    <name evidence="10" type="ORF">DFP90_12014</name>
</gene>
<comment type="similarity">
    <text evidence="2 8">Belongs to the YscJ lipoprotein family.</text>
</comment>
<dbReference type="AlphaFoldDB" id="A0A3D9H2M2"/>
<keyword evidence="7 8" id="KW-0449">Lipoprotein</keyword>
<evidence type="ECO:0000256" key="2">
    <source>
        <dbReference type="ARBA" id="ARBA00009509"/>
    </source>
</evidence>
<evidence type="ECO:0000256" key="1">
    <source>
        <dbReference type="ARBA" id="ARBA00004459"/>
    </source>
</evidence>
<proteinExistence type="inferred from homology"/>
<dbReference type="InterPro" id="IPR045851">
    <property type="entry name" value="AMP-bd_C_sf"/>
</dbReference>
<evidence type="ECO:0000259" key="9">
    <source>
        <dbReference type="Pfam" id="PF01514"/>
    </source>
</evidence>